<keyword evidence="3" id="KW-1185">Reference proteome</keyword>
<keyword evidence="1" id="KW-1133">Transmembrane helix</keyword>
<dbReference type="Proteomes" id="UP000822142">
    <property type="component" value="Unassembled WGS sequence"/>
</dbReference>
<evidence type="ECO:0000313" key="3">
    <source>
        <dbReference type="Proteomes" id="UP000822142"/>
    </source>
</evidence>
<feature type="transmembrane region" description="Helical" evidence="1">
    <location>
        <begin position="130"/>
        <end position="154"/>
    </location>
</feature>
<evidence type="ECO:0000313" key="2">
    <source>
        <dbReference type="EMBL" id="NSJ85683.1"/>
    </source>
</evidence>
<sequence length="254" mass="29380">MKLEEELRLYKESRSIQAREICRKRTIEQSKKVFYAEEQKRILSGTEFLYTQLGYIRKRWWMLQALLLISLWSFLSCTREPFYVQRSMGVAGALFVILLIPELWKNRNCNSMEIEAAAYYSLRQIYAARLLLFGMTDVFLLTVFCLVSSFSLQIAMAELLTQFLFPMVVAACICFGILSGRHGWNELAAIGGCIAWSILWWSIVINERLYQAITMPIWCGLFGMAVIALCLLVKHLLAGSRKIWEENWNGIGNE</sequence>
<feature type="transmembrane region" description="Helical" evidence="1">
    <location>
        <begin position="187"/>
        <end position="203"/>
    </location>
</feature>
<feature type="transmembrane region" description="Helical" evidence="1">
    <location>
        <begin position="209"/>
        <end position="233"/>
    </location>
</feature>
<evidence type="ECO:0000256" key="1">
    <source>
        <dbReference type="SAM" id="Phobius"/>
    </source>
</evidence>
<keyword evidence="1" id="KW-0472">Membrane</keyword>
<dbReference type="RefSeq" id="WP_173748720.1">
    <property type="nucleotide sequence ID" value="NZ_JAAITA010000004.1"/>
</dbReference>
<comment type="caution">
    <text evidence="2">The sequence shown here is derived from an EMBL/GenBank/DDBJ whole genome shotgun (WGS) entry which is preliminary data.</text>
</comment>
<reference evidence="2 3" key="1">
    <citation type="journal article" date="2020" name="Cell Host Microbe">
        <title>Functional and Genomic Variation between Human-Derived Isolates of Lachnospiraceae Reveals Inter- and Intra-Species Diversity.</title>
        <authorList>
            <person name="Sorbara M.T."/>
            <person name="Littmann E.R."/>
            <person name="Fontana E."/>
            <person name="Moody T.U."/>
            <person name="Kohout C.E."/>
            <person name="Gjonbalaj M."/>
            <person name="Eaton V."/>
            <person name="Seok R."/>
            <person name="Leiner I.M."/>
            <person name="Pamer E.G."/>
        </authorList>
    </citation>
    <scope>NUCLEOTIDE SEQUENCE [LARGE SCALE GENOMIC DNA]</scope>
    <source>
        <strain evidence="2 3">MSK.15.26</strain>
    </source>
</reference>
<name>A0ABX2I5F2_BLAHA</name>
<feature type="transmembrane region" description="Helical" evidence="1">
    <location>
        <begin position="60"/>
        <end position="76"/>
    </location>
</feature>
<accession>A0ABX2I5F2</accession>
<dbReference type="EMBL" id="JAAITA010000004">
    <property type="protein sequence ID" value="NSJ85683.1"/>
    <property type="molecule type" value="Genomic_DNA"/>
</dbReference>
<feature type="transmembrane region" description="Helical" evidence="1">
    <location>
        <begin position="82"/>
        <end position="104"/>
    </location>
</feature>
<organism evidence="2 3">
    <name type="scientific">Blautia hansenii</name>
    <name type="common">Ruminococcus hansenii</name>
    <dbReference type="NCBI Taxonomy" id="1322"/>
    <lineage>
        <taxon>Bacteria</taxon>
        <taxon>Bacillati</taxon>
        <taxon>Bacillota</taxon>
        <taxon>Clostridia</taxon>
        <taxon>Lachnospirales</taxon>
        <taxon>Lachnospiraceae</taxon>
        <taxon>Blautia</taxon>
    </lineage>
</organism>
<protein>
    <recommendedName>
        <fullName evidence="4">ABC-2 family transporter protein</fullName>
    </recommendedName>
</protein>
<evidence type="ECO:0008006" key="4">
    <source>
        <dbReference type="Google" id="ProtNLM"/>
    </source>
</evidence>
<feature type="transmembrane region" description="Helical" evidence="1">
    <location>
        <begin position="160"/>
        <end position="180"/>
    </location>
</feature>
<gene>
    <name evidence="2" type="ORF">G5A70_05755</name>
</gene>
<proteinExistence type="predicted"/>
<keyword evidence="1" id="KW-0812">Transmembrane</keyword>